<dbReference type="Pfam" id="PF10988">
    <property type="entry name" value="DUF2807"/>
    <property type="match status" value="1"/>
</dbReference>
<dbReference type="OrthoDB" id="7425768at2"/>
<reference evidence="3 4" key="1">
    <citation type="journal article" date="2014" name="Int. J. Syst. Evol. Microbiol.">
        <title>Complete genome sequence of Corynebacterium casei LMG S-19264T (=DSM 44701T), isolated from a smear-ripened cheese.</title>
        <authorList>
            <consortium name="US DOE Joint Genome Institute (JGI-PGF)"/>
            <person name="Walter F."/>
            <person name="Albersmeier A."/>
            <person name="Kalinowski J."/>
            <person name="Ruckert C."/>
        </authorList>
    </citation>
    <scope>NUCLEOTIDE SEQUENCE [LARGE SCALE GENOMIC DNA]</scope>
    <source>
        <strain evidence="3 4">CGMCC 1.15358</strain>
    </source>
</reference>
<comment type="caution">
    <text evidence="3">The sequence shown here is derived from an EMBL/GenBank/DDBJ whole genome shotgun (WGS) entry which is preliminary data.</text>
</comment>
<evidence type="ECO:0000259" key="2">
    <source>
        <dbReference type="Pfam" id="PF10988"/>
    </source>
</evidence>
<dbReference type="EMBL" id="BMIO01000002">
    <property type="protein sequence ID" value="GGD35619.1"/>
    <property type="molecule type" value="Genomic_DNA"/>
</dbReference>
<gene>
    <name evidence="3" type="ORF">GCM10010989_07200</name>
</gene>
<accession>A0A916Y9T8</accession>
<name>A0A916Y9T8_9SPHN</name>
<feature type="signal peptide" evidence="1">
    <location>
        <begin position="1"/>
        <end position="30"/>
    </location>
</feature>
<feature type="domain" description="Putative auto-transporter adhesin head GIN" evidence="2">
    <location>
        <begin position="55"/>
        <end position="232"/>
    </location>
</feature>
<evidence type="ECO:0000256" key="1">
    <source>
        <dbReference type="SAM" id="SignalP"/>
    </source>
</evidence>
<dbReference type="PROSITE" id="PS51257">
    <property type="entry name" value="PROKAR_LIPOPROTEIN"/>
    <property type="match status" value="1"/>
</dbReference>
<dbReference type="Proteomes" id="UP000598997">
    <property type="component" value="Unassembled WGS sequence"/>
</dbReference>
<evidence type="ECO:0000313" key="4">
    <source>
        <dbReference type="Proteomes" id="UP000598997"/>
    </source>
</evidence>
<organism evidence="3 4">
    <name type="scientific">Croceicoccus pelagius</name>
    <dbReference type="NCBI Taxonomy" id="1703341"/>
    <lineage>
        <taxon>Bacteria</taxon>
        <taxon>Pseudomonadati</taxon>
        <taxon>Pseudomonadota</taxon>
        <taxon>Alphaproteobacteria</taxon>
        <taxon>Sphingomonadales</taxon>
        <taxon>Erythrobacteraceae</taxon>
        <taxon>Croceicoccus</taxon>
    </lineage>
</organism>
<evidence type="ECO:0000313" key="3">
    <source>
        <dbReference type="EMBL" id="GGD35619.1"/>
    </source>
</evidence>
<protein>
    <recommendedName>
        <fullName evidence="2">Putative auto-transporter adhesin head GIN domain-containing protein</fullName>
    </recommendedName>
</protein>
<dbReference type="Gene3D" id="2.160.20.120">
    <property type="match status" value="1"/>
</dbReference>
<dbReference type="AlphaFoldDB" id="A0A916Y9T8"/>
<dbReference type="RefSeq" id="WP_082924399.1">
    <property type="nucleotide sequence ID" value="NZ_BMIO01000002.1"/>
</dbReference>
<proteinExistence type="predicted"/>
<dbReference type="InterPro" id="IPR021255">
    <property type="entry name" value="DUF2807"/>
</dbReference>
<keyword evidence="1" id="KW-0732">Signal</keyword>
<feature type="chain" id="PRO_5038035178" description="Putative auto-transporter adhesin head GIN domain-containing protein" evidence="1">
    <location>
        <begin position="31"/>
        <end position="249"/>
    </location>
</feature>
<keyword evidence="4" id="KW-1185">Reference proteome</keyword>
<sequence length="249" mass="25114">MSRKFPFDTIGKAIGAVAGLALGASLSACNAENISFGGKQGVPLSELDMTGEAPESIALAGPDTVRLSEGQELLIEVEGSQAMKDAMRFHLEGKTLAIMRSKDAPDGERATVLVTMPAPKSLVIAGSGTVHAEKLAEKADVTIAGAGSAETKGIAVNALDVNIVGSGSYRASGTAGSLDLNIAGSGDADLDELMVEKADISIAGSGRGAFRSDGKVDASIMGSGTVKVKGRANCEVSSMGSGKLICEEA</sequence>